<dbReference type="Pfam" id="PF03819">
    <property type="entry name" value="MazG"/>
    <property type="match status" value="2"/>
</dbReference>
<name>A0A7V3RGA1_UNCW3</name>
<dbReference type="GO" id="GO:0046076">
    <property type="term" value="P:dTTP catabolic process"/>
    <property type="evidence" value="ECO:0007669"/>
    <property type="project" value="TreeGrafter"/>
</dbReference>
<accession>A0A7V3RGA1</accession>
<comment type="caution">
    <text evidence="2">The sequence shown here is derived from an EMBL/GenBank/DDBJ whole genome shotgun (WGS) entry which is preliminary data.</text>
</comment>
<dbReference type="EC" id="3.6.1.9" evidence="2"/>
<reference evidence="2" key="1">
    <citation type="journal article" date="2020" name="mSystems">
        <title>Genome- and Community-Level Interaction Insights into Carbon Utilization and Element Cycling Functions of Hydrothermarchaeota in Hydrothermal Sediment.</title>
        <authorList>
            <person name="Zhou Z."/>
            <person name="Liu Y."/>
            <person name="Xu W."/>
            <person name="Pan J."/>
            <person name="Luo Z.H."/>
            <person name="Li M."/>
        </authorList>
    </citation>
    <scope>NUCLEOTIDE SEQUENCE [LARGE SCALE GENOMIC DNA]</scope>
    <source>
        <strain evidence="2">SpSt-961</strain>
    </source>
</reference>
<proteinExistence type="predicted"/>
<keyword evidence="2" id="KW-0378">Hydrolase</keyword>
<evidence type="ECO:0000259" key="1">
    <source>
        <dbReference type="Pfam" id="PF03819"/>
    </source>
</evidence>
<dbReference type="InterPro" id="IPR048011">
    <property type="entry name" value="NTP-PPase_MazG-like_C"/>
</dbReference>
<feature type="domain" description="NTP pyrophosphohydrolase MazG-like" evidence="1">
    <location>
        <begin position="33"/>
        <end position="105"/>
    </location>
</feature>
<evidence type="ECO:0000313" key="2">
    <source>
        <dbReference type="EMBL" id="HGE77614.1"/>
    </source>
</evidence>
<dbReference type="PANTHER" id="PTHR30522">
    <property type="entry name" value="NUCLEOSIDE TRIPHOSPHATE PYROPHOSPHOHYDROLASE"/>
    <property type="match status" value="1"/>
</dbReference>
<dbReference type="GO" id="GO:0046047">
    <property type="term" value="P:TTP catabolic process"/>
    <property type="evidence" value="ECO:0007669"/>
    <property type="project" value="TreeGrafter"/>
</dbReference>
<dbReference type="GO" id="GO:0046061">
    <property type="term" value="P:dATP catabolic process"/>
    <property type="evidence" value="ECO:0007669"/>
    <property type="project" value="TreeGrafter"/>
</dbReference>
<dbReference type="EMBL" id="DTOZ01000040">
    <property type="protein sequence ID" value="HGE77614.1"/>
    <property type="molecule type" value="Genomic_DNA"/>
</dbReference>
<organism evidence="2">
    <name type="scientific">candidate division WOR-3 bacterium</name>
    <dbReference type="NCBI Taxonomy" id="2052148"/>
    <lineage>
        <taxon>Bacteria</taxon>
        <taxon>Bacteria division WOR-3</taxon>
    </lineage>
</organism>
<feature type="domain" description="NTP pyrophosphohydrolase MazG-like" evidence="1">
    <location>
        <begin position="164"/>
        <end position="217"/>
    </location>
</feature>
<dbReference type="NCBIfam" id="NF007113">
    <property type="entry name" value="PRK09562.1"/>
    <property type="match status" value="1"/>
</dbReference>
<dbReference type="NCBIfam" id="TIGR00444">
    <property type="entry name" value="mazG"/>
    <property type="match status" value="1"/>
</dbReference>
<dbReference type="InterPro" id="IPR011551">
    <property type="entry name" value="NTP_PyrPHydrolase_MazG"/>
</dbReference>
<dbReference type="GO" id="GO:0047429">
    <property type="term" value="F:nucleoside triphosphate diphosphatase activity"/>
    <property type="evidence" value="ECO:0007669"/>
    <property type="project" value="UniProtKB-EC"/>
</dbReference>
<dbReference type="GO" id="GO:0006203">
    <property type="term" value="P:dGTP catabolic process"/>
    <property type="evidence" value="ECO:0007669"/>
    <property type="project" value="TreeGrafter"/>
</dbReference>
<protein>
    <submittedName>
        <fullName evidence="2">Nucleoside triphosphate pyrophosphohydrolase</fullName>
        <ecNumber evidence="2">3.6.1.9</ecNumber>
    </submittedName>
</protein>
<dbReference type="SUPFAM" id="SSF101386">
    <property type="entry name" value="all-alpha NTP pyrophosphatases"/>
    <property type="match status" value="2"/>
</dbReference>
<sequence length="252" mass="29855">MKKRKNLRNTNKFSELVKLVRTLRKRCPWDRKQTLNTMKNNVIEEAYEVVNAIETKDQDGIKEEIGDLLFLGIFLGQLMEGWGVSLDEIIVSTIDKYRRKHPHVFKSKKFKNVKEIVKYWHGSKNDIFEGIPLSLPTLLAARLIQERAARVGFDWIDANGPIEKLIEEIDELKRTKRRNKIKEEMGDILFSCVNVARHLKIDPEEALRMANKKFVRRFRLMQKRLQKEKKNLSELSIEEMDHIWNEIKKNKN</sequence>
<dbReference type="GO" id="GO:0046081">
    <property type="term" value="P:dUTP catabolic process"/>
    <property type="evidence" value="ECO:0007669"/>
    <property type="project" value="TreeGrafter"/>
</dbReference>
<dbReference type="InterPro" id="IPR048015">
    <property type="entry name" value="NTP-PPase_MazG-like_N"/>
</dbReference>
<dbReference type="PANTHER" id="PTHR30522:SF0">
    <property type="entry name" value="NUCLEOSIDE TRIPHOSPHATE PYROPHOSPHOHYDROLASE"/>
    <property type="match status" value="1"/>
</dbReference>
<gene>
    <name evidence="2" type="ORF">ENX68_01270</name>
</gene>
<dbReference type="CDD" id="cd11529">
    <property type="entry name" value="NTP-PPase_MazG_Cterm"/>
    <property type="match status" value="1"/>
</dbReference>
<dbReference type="Gene3D" id="1.10.287.1080">
    <property type="entry name" value="MazG-like"/>
    <property type="match status" value="2"/>
</dbReference>
<dbReference type="AlphaFoldDB" id="A0A7V3RGA1"/>
<dbReference type="CDD" id="cd11528">
    <property type="entry name" value="NTP-PPase_MazG_Nterm"/>
    <property type="match status" value="1"/>
</dbReference>
<dbReference type="FunFam" id="1.10.287.1080:FF:000003">
    <property type="entry name" value="Nucleoside triphosphate pyrophosphohydrolase"/>
    <property type="match status" value="1"/>
</dbReference>
<dbReference type="GO" id="GO:0046052">
    <property type="term" value="P:UTP catabolic process"/>
    <property type="evidence" value="ECO:0007669"/>
    <property type="project" value="TreeGrafter"/>
</dbReference>
<dbReference type="InterPro" id="IPR004518">
    <property type="entry name" value="MazG-like_dom"/>
</dbReference>